<evidence type="ECO:0000313" key="2">
    <source>
        <dbReference type="EMBL" id="KAH3871563.1"/>
    </source>
</evidence>
<evidence type="ECO:0000313" key="3">
    <source>
        <dbReference type="Proteomes" id="UP000828390"/>
    </source>
</evidence>
<name>A0A9D4M827_DREPO</name>
<keyword evidence="3" id="KW-1185">Reference proteome</keyword>
<dbReference type="PANTHER" id="PTHR47705">
    <property type="entry name" value="AGAP000321-PA"/>
    <property type="match status" value="1"/>
</dbReference>
<reference evidence="2" key="2">
    <citation type="submission" date="2020-11" db="EMBL/GenBank/DDBJ databases">
        <authorList>
            <person name="McCartney M.A."/>
            <person name="Auch B."/>
            <person name="Kono T."/>
            <person name="Mallez S."/>
            <person name="Becker A."/>
            <person name="Gohl D.M."/>
            <person name="Silverstein K.A.T."/>
            <person name="Koren S."/>
            <person name="Bechman K.B."/>
            <person name="Herman A."/>
            <person name="Abrahante J.E."/>
            <person name="Garbe J."/>
        </authorList>
    </citation>
    <scope>NUCLEOTIDE SEQUENCE</scope>
    <source>
        <strain evidence="2">Duluth1</strain>
        <tissue evidence="2">Whole animal</tissue>
    </source>
</reference>
<dbReference type="GO" id="GO:0003824">
    <property type="term" value="F:catalytic activity"/>
    <property type="evidence" value="ECO:0007669"/>
    <property type="project" value="InterPro"/>
</dbReference>
<dbReference type="SUPFAM" id="SSF53167">
    <property type="entry name" value="Purine and uridine phosphorylases"/>
    <property type="match status" value="1"/>
</dbReference>
<evidence type="ECO:0000259" key="1">
    <source>
        <dbReference type="Pfam" id="PF12248"/>
    </source>
</evidence>
<protein>
    <recommendedName>
        <fullName evidence="1">Farnesoic acid O-methyl transferase domain-containing protein</fullName>
    </recommendedName>
</protein>
<dbReference type="EMBL" id="JAIWYP010000002">
    <property type="protein sequence ID" value="KAH3871563.1"/>
    <property type="molecule type" value="Genomic_DNA"/>
</dbReference>
<gene>
    <name evidence="2" type="ORF">DPMN_034768</name>
</gene>
<comment type="caution">
    <text evidence="2">The sequence shown here is derived from an EMBL/GenBank/DDBJ whole genome shotgun (WGS) entry which is preliminary data.</text>
</comment>
<dbReference type="Proteomes" id="UP000828390">
    <property type="component" value="Unassembled WGS sequence"/>
</dbReference>
<dbReference type="Gene3D" id="3.40.50.1580">
    <property type="entry name" value="Nucleoside phosphorylase domain"/>
    <property type="match status" value="1"/>
</dbReference>
<sequence length="739" mass="83668">MTVNANESEDIVLTAGKRDSKAVARLDRRHVNDVEGAKIHHVTGGPYKGLLVNKKSHIPENGDPAEARLEFLAYLVNKDQNNELVQDFWTLRFWFRGKPDGLTKKRTFTQYFQELMCPESFPKNYMSFMTKAMILMKSYVLLRRVELEVEQVNKVHTPETTPPIKSFVSLFTPDIYQYNYVPEISMSNKTFLTLMIKAKCDAHIALSATYGELHKRTIEILIGGDGNTRSMIKDGIEGSVRAEALTANVLSGTELRYFWISWGNNLIEVGRGAHYGEGRFVSWKLPENKRFAITSLAVATDNTSHGQFEFAELLDTDYSQQAKKSRIRKQILWMAKKQRILHCLEDVFPNSLSVQDIVQLTSGKSFDAGSLVLMMKELEKSRHVRELEVGRWMRVQHEAQSGSTHEMKLVREMPQLLGKDQPTIAIITSLYCEKLAVDTMIDDKTTFVKYKTEVRRNYIGECQVYTVGTIGRFKVVCTKLARLPTSNKAARISAENTVTRLLGIFKSVEHVFLVGVAGGVSHQNVITNPVLLGDIVVSMTSERNEPMYVHCKAVQQDVNAKQYIYQTRQFSCKNKILQNVALSLESIVKSDVIHPSPWERYLEEGLAQMTVQEINIKHHANGNNSLVSRNECNQNHLENRCLSVPQNHQTGPRVFIGTIGGGRLVSRAADVRVDFALQHNVLAYDLDYEAVLESLEGNRNESFIVIRGICDYLDGTNKDWHLYASLAAASYMKSLIMAL</sequence>
<dbReference type="InterPro" id="IPR022041">
    <property type="entry name" value="Methyltransf_FA"/>
</dbReference>
<dbReference type="Pfam" id="PF12248">
    <property type="entry name" value="Methyltransf_FA"/>
    <property type="match status" value="1"/>
</dbReference>
<dbReference type="OrthoDB" id="1577640at2759"/>
<accession>A0A9D4M827</accession>
<reference evidence="2" key="1">
    <citation type="journal article" date="2019" name="bioRxiv">
        <title>The Genome of the Zebra Mussel, Dreissena polymorpha: A Resource for Invasive Species Research.</title>
        <authorList>
            <person name="McCartney M.A."/>
            <person name="Auch B."/>
            <person name="Kono T."/>
            <person name="Mallez S."/>
            <person name="Zhang Y."/>
            <person name="Obille A."/>
            <person name="Becker A."/>
            <person name="Abrahante J.E."/>
            <person name="Garbe J."/>
            <person name="Badalamenti J.P."/>
            <person name="Herman A."/>
            <person name="Mangelson H."/>
            <person name="Liachko I."/>
            <person name="Sullivan S."/>
            <person name="Sone E.D."/>
            <person name="Koren S."/>
            <person name="Silverstein K.A.T."/>
            <person name="Beckman K.B."/>
            <person name="Gohl D.M."/>
        </authorList>
    </citation>
    <scope>NUCLEOTIDE SEQUENCE</scope>
    <source>
        <strain evidence="2">Duluth1</strain>
        <tissue evidence="2">Whole animal</tissue>
    </source>
</reference>
<organism evidence="2 3">
    <name type="scientific">Dreissena polymorpha</name>
    <name type="common">Zebra mussel</name>
    <name type="synonym">Mytilus polymorpha</name>
    <dbReference type="NCBI Taxonomy" id="45954"/>
    <lineage>
        <taxon>Eukaryota</taxon>
        <taxon>Metazoa</taxon>
        <taxon>Spiralia</taxon>
        <taxon>Lophotrochozoa</taxon>
        <taxon>Mollusca</taxon>
        <taxon>Bivalvia</taxon>
        <taxon>Autobranchia</taxon>
        <taxon>Heteroconchia</taxon>
        <taxon>Euheterodonta</taxon>
        <taxon>Imparidentia</taxon>
        <taxon>Neoheterodontei</taxon>
        <taxon>Myida</taxon>
        <taxon>Dreissenoidea</taxon>
        <taxon>Dreissenidae</taxon>
        <taxon>Dreissena</taxon>
    </lineage>
</organism>
<dbReference type="GO" id="GO:0009116">
    <property type="term" value="P:nucleoside metabolic process"/>
    <property type="evidence" value="ECO:0007669"/>
    <property type="project" value="InterPro"/>
</dbReference>
<proteinExistence type="predicted"/>
<dbReference type="PANTHER" id="PTHR47705:SF1">
    <property type="entry name" value="PNP_UDP_1 DOMAIN-CONTAINING PROTEIN"/>
    <property type="match status" value="1"/>
</dbReference>
<dbReference type="InterPro" id="IPR035994">
    <property type="entry name" value="Nucleoside_phosphorylase_sf"/>
</dbReference>
<feature type="domain" description="Farnesoic acid O-methyl transferase" evidence="1">
    <location>
        <begin position="176"/>
        <end position="310"/>
    </location>
</feature>
<dbReference type="AlphaFoldDB" id="A0A9D4M827"/>